<accession>A0A5K8AGL0</accession>
<evidence type="ECO:0000313" key="2">
    <source>
        <dbReference type="Proteomes" id="UP000422108"/>
    </source>
</evidence>
<gene>
    <name evidence="1" type="ORF">DSCOOX_47960</name>
</gene>
<dbReference type="EMBL" id="AP021879">
    <property type="protein sequence ID" value="BBO91616.1"/>
    <property type="molecule type" value="Genomic_DNA"/>
</dbReference>
<dbReference type="RefSeq" id="WP_155312502.1">
    <property type="nucleotide sequence ID" value="NZ_AP021879.1"/>
</dbReference>
<evidence type="ECO:0000313" key="1">
    <source>
        <dbReference type="EMBL" id="BBO91616.1"/>
    </source>
</evidence>
<reference evidence="1 2" key="1">
    <citation type="submission" date="2019-11" db="EMBL/GenBank/DDBJ databases">
        <title>Comparative genomics of hydrocarbon-degrading Desulfosarcina strains.</title>
        <authorList>
            <person name="Watanabe M."/>
            <person name="Kojima H."/>
            <person name="Fukui M."/>
        </authorList>
    </citation>
    <scope>NUCLEOTIDE SEQUENCE [LARGE SCALE GENOMIC DNA]</scope>
    <source>
        <strain evidence="2">oXyS1</strain>
    </source>
</reference>
<dbReference type="Proteomes" id="UP000422108">
    <property type="component" value="Chromosome"/>
</dbReference>
<organism evidence="1 2">
    <name type="scientific">Desulfosarcina ovata subsp. ovata</name>
    <dbReference type="NCBI Taxonomy" id="2752305"/>
    <lineage>
        <taxon>Bacteria</taxon>
        <taxon>Pseudomonadati</taxon>
        <taxon>Thermodesulfobacteriota</taxon>
        <taxon>Desulfobacteria</taxon>
        <taxon>Desulfobacterales</taxon>
        <taxon>Desulfosarcinaceae</taxon>
        <taxon>Desulfosarcina</taxon>
    </lineage>
</organism>
<proteinExistence type="predicted"/>
<keyword evidence="2" id="KW-1185">Reference proteome</keyword>
<sequence length="206" mass="21559">MTDIELTIPRSTVSLFLPLMQKGVVIAARTGCSIRQFICGQLGISDAYLDQRVQTLFLNARPVDDVDAAVLEDGATLALSAAMPGLLGATMRKGGHYAAFRMGISLSANTPPANAPGSGRVTLKLFNMVAREVGPGLLEKGVGVNGSDLNRIAGNHPEAMPQVACTRVDGKRPADPAKSVFLSLEGRPVHLTVRIAGPAPMSNETG</sequence>
<name>A0A5K8AGL0_9BACT</name>
<dbReference type="AlphaFoldDB" id="A0A5K8AGL0"/>
<protein>
    <submittedName>
        <fullName evidence="1">Uncharacterized protein</fullName>
    </submittedName>
</protein>